<dbReference type="AlphaFoldDB" id="A0A7C9N459"/>
<protein>
    <submittedName>
        <fullName evidence="1">Uncharacterized protein</fullName>
    </submittedName>
</protein>
<keyword evidence="2" id="KW-1185">Reference proteome</keyword>
<name>A0A7C9N459_9BACT</name>
<comment type="caution">
    <text evidence="1">The sequence shown here is derived from an EMBL/GenBank/DDBJ whole genome shotgun (WGS) entry which is preliminary data.</text>
</comment>
<dbReference type="Proteomes" id="UP000482487">
    <property type="component" value="Unassembled WGS sequence"/>
</dbReference>
<gene>
    <name evidence="1" type="ORF">GTA51_18225</name>
</gene>
<accession>A0A7C9N459</accession>
<evidence type="ECO:0000313" key="2">
    <source>
        <dbReference type="Proteomes" id="UP000482487"/>
    </source>
</evidence>
<proteinExistence type="predicted"/>
<reference evidence="1 2" key="1">
    <citation type="submission" date="2020-01" db="EMBL/GenBank/DDBJ databases">
        <title>Genome sequence of Desulfovibrio aerotolerans DSM 16695(T).</title>
        <authorList>
            <person name="Karnachuk O."/>
            <person name="Avakyan M."/>
            <person name="Mardanov A."/>
            <person name="Kadnikov V."/>
            <person name="Ravin N."/>
        </authorList>
    </citation>
    <scope>NUCLEOTIDE SEQUENCE [LARGE SCALE GENOMIC DNA]</scope>
    <source>
        <strain evidence="1 2">DSM 16695</strain>
    </source>
</reference>
<dbReference type="RefSeq" id="WP_160963660.1">
    <property type="nucleotide sequence ID" value="NZ_WVUD01000053.1"/>
</dbReference>
<dbReference type="EMBL" id="WVUD01000053">
    <property type="protein sequence ID" value="MYL85051.1"/>
    <property type="molecule type" value="Genomic_DNA"/>
</dbReference>
<dbReference type="OrthoDB" id="5459656at2"/>
<evidence type="ECO:0000313" key="1">
    <source>
        <dbReference type="EMBL" id="MYL85051.1"/>
    </source>
</evidence>
<organism evidence="1 2">
    <name type="scientific">Solidesulfovibrio aerotolerans</name>
    <dbReference type="NCBI Taxonomy" id="295255"/>
    <lineage>
        <taxon>Bacteria</taxon>
        <taxon>Pseudomonadati</taxon>
        <taxon>Thermodesulfobacteriota</taxon>
        <taxon>Desulfovibrionia</taxon>
        <taxon>Desulfovibrionales</taxon>
        <taxon>Desulfovibrionaceae</taxon>
        <taxon>Solidesulfovibrio</taxon>
    </lineage>
</organism>
<sequence>MTQNKLWAILNVSRKKYVAARSWKAASMSRERFEEVPAPGRDAPGRERRIQALRQAATSP</sequence>